<keyword evidence="8" id="KW-1185">Reference proteome</keyword>
<organism evidence="7 8">
    <name type="scientific">Delitschia confertaspora ATCC 74209</name>
    <dbReference type="NCBI Taxonomy" id="1513339"/>
    <lineage>
        <taxon>Eukaryota</taxon>
        <taxon>Fungi</taxon>
        <taxon>Dikarya</taxon>
        <taxon>Ascomycota</taxon>
        <taxon>Pezizomycotina</taxon>
        <taxon>Dothideomycetes</taxon>
        <taxon>Pleosporomycetidae</taxon>
        <taxon>Pleosporales</taxon>
        <taxon>Delitschiaceae</taxon>
        <taxon>Delitschia</taxon>
    </lineage>
</organism>
<evidence type="ECO:0000256" key="5">
    <source>
        <dbReference type="ARBA" id="ARBA00023136"/>
    </source>
</evidence>
<feature type="transmembrane region" description="Helical" evidence="6">
    <location>
        <begin position="6"/>
        <end position="22"/>
    </location>
</feature>
<dbReference type="GO" id="GO:0016020">
    <property type="term" value="C:membrane"/>
    <property type="evidence" value="ECO:0007669"/>
    <property type="project" value="UniProtKB-SubCell"/>
</dbReference>
<evidence type="ECO:0000256" key="6">
    <source>
        <dbReference type="SAM" id="Phobius"/>
    </source>
</evidence>
<keyword evidence="4 6" id="KW-1133">Transmembrane helix</keyword>
<evidence type="ECO:0000256" key="3">
    <source>
        <dbReference type="ARBA" id="ARBA00022692"/>
    </source>
</evidence>
<keyword evidence="2" id="KW-0813">Transport</keyword>
<feature type="transmembrane region" description="Helical" evidence="6">
    <location>
        <begin position="34"/>
        <end position="59"/>
    </location>
</feature>
<keyword evidence="3 6" id="KW-0812">Transmembrane</keyword>
<protein>
    <submittedName>
        <fullName evidence="7">Uncharacterized protein</fullName>
    </submittedName>
</protein>
<dbReference type="EMBL" id="ML993949">
    <property type="protein sequence ID" value="KAF2202090.1"/>
    <property type="molecule type" value="Genomic_DNA"/>
</dbReference>
<evidence type="ECO:0000313" key="7">
    <source>
        <dbReference type="EMBL" id="KAF2202090.1"/>
    </source>
</evidence>
<comment type="subcellular location">
    <subcellularLocation>
        <location evidence="1">Membrane</location>
        <topology evidence="1">Multi-pass membrane protein</topology>
    </subcellularLocation>
</comment>
<dbReference type="GO" id="GO:0022857">
    <property type="term" value="F:transmembrane transporter activity"/>
    <property type="evidence" value="ECO:0007669"/>
    <property type="project" value="UniProtKB-ARBA"/>
</dbReference>
<comment type="caution">
    <text evidence="7">The sequence shown here is derived from an EMBL/GenBank/DDBJ whole genome shotgun (WGS) entry which is preliminary data.</text>
</comment>
<feature type="transmembrane region" description="Helical" evidence="6">
    <location>
        <begin position="71"/>
        <end position="90"/>
    </location>
</feature>
<accession>A0A9P4JN17</accession>
<name>A0A9P4JN17_9PLEO</name>
<evidence type="ECO:0000256" key="2">
    <source>
        <dbReference type="ARBA" id="ARBA00022448"/>
    </source>
</evidence>
<dbReference type="Proteomes" id="UP000799536">
    <property type="component" value="Unassembled WGS sequence"/>
</dbReference>
<dbReference type="PANTHER" id="PTHR45649">
    <property type="entry name" value="AMINO-ACID PERMEASE BAT1"/>
    <property type="match status" value="1"/>
</dbReference>
<dbReference type="AlphaFoldDB" id="A0A9P4JN17"/>
<keyword evidence="5 6" id="KW-0472">Membrane</keyword>
<evidence type="ECO:0000256" key="1">
    <source>
        <dbReference type="ARBA" id="ARBA00004141"/>
    </source>
</evidence>
<evidence type="ECO:0000313" key="8">
    <source>
        <dbReference type="Proteomes" id="UP000799536"/>
    </source>
</evidence>
<sequence length="116" mass="12931">MIAACIVLLYVSYAIPIASFLYRGRENILKGPFFLPRIGLFANIITVAWTLFTIVMYSLPYMRPVQAGNMNYVSVVYAVVAAIMACDWVCRGRKSFRGEGERRLVAEQVVGGMGRA</sequence>
<dbReference type="PANTHER" id="PTHR45649:SF7">
    <property type="entry name" value="CHOLINE TRANSPORT PROTEIN"/>
    <property type="match status" value="1"/>
</dbReference>
<reference evidence="7" key="1">
    <citation type="journal article" date="2020" name="Stud. Mycol.">
        <title>101 Dothideomycetes genomes: a test case for predicting lifestyles and emergence of pathogens.</title>
        <authorList>
            <person name="Haridas S."/>
            <person name="Albert R."/>
            <person name="Binder M."/>
            <person name="Bloem J."/>
            <person name="Labutti K."/>
            <person name="Salamov A."/>
            <person name="Andreopoulos B."/>
            <person name="Baker S."/>
            <person name="Barry K."/>
            <person name="Bills G."/>
            <person name="Bluhm B."/>
            <person name="Cannon C."/>
            <person name="Castanera R."/>
            <person name="Culley D."/>
            <person name="Daum C."/>
            <person name="Ezra D."/>
            <person name="Gonzalez J."/>
            <person name="Henrissat B."/>
            <person name="Kuo A."/>
            <person name="Liang C."/>
            <person name="Lipzen A."/>
            <person name="Lutzoni F."/>
            <person name="Magnuson J."/>
            <person name="Mondo S."/>
            <person name="Nolan M."/>
            <person name="Ohm R."/>
            <person name="Pangilinan J."/>
            <person name="Park H.-J."/>
            <person name="Ramirez L."/>
            <person name="Alfaro M."/>
            <person name="Sun H."/>
            <person name="Tritt A."/>
            <person name="Yoshinaga Y."/>
            <person name="Zwiers L.-H."/>
            <person name="Turgeon B."/>
            <person name="Goodwin S."/>
            <person name="Spatafora J."/>
            <person name="Crous P."/>
            <person name="Grigoriev I."/>
        </authorList>
    </citation>
    <scope>NUCLEOTIDE SEQUENCE</scope>
    <source>
        <strain evidence="7">ATCC 74209</strain>
    </source>
</reference>
<evidence type="ECO:0000256" key="4">
    <source>
        <dbReference type="ARBA" id="ARBA00022989"/>
    </source>
</evidence>
<gene>
    <name evidence="7" type="ORF">GQ43DRAFT_9015</name>
</gene>
<dbReference type="OrthoDB" id="3257095at2759"/>
<proteinExistence type="predicted"/>